<dbReference type="Proteomes" id="UP000225706">
    <property type="component" value="Unassembled WGS sequence"/>
</dbReference>
<keyword evidence="4" id="KW-0597">Phosphoprotein</keyword>
<keyword evidence="9" id="KW-0539">Nucleus</keyword>
<dbReference type="InterPro" id="IPR036397">
    <property type="entry name" value="RNaseH_sf"/>
</dbReference>
<feature type="compositionally biased region" description="Basic and acidic residues" evidence="14">
    <location>
        <begin position="336"/>
        <end position="345"/>
    </location>
</feature>
<dbReference type="Gene3D" id="3.30.420.10">
    <property type="entry name" value="Ribonuclease H-like superfamily/Ribonuclease H"/>
    <property type="match status" value="1"/>
</dbReference>
<evidence type="ECO:0000256" key="8">
    <source>
        <dbReference type="ARBA" id="ARBA00022990"/>
    </source>
</evidence>
<dbReference type="Gene3D" id="6.10.250.3220">
    <property type="match status" value="1"/>
</dbReference>
<dbReference type="SUPFAM" id="SSF90229">
    <property type="entry name" value="CCCH zinc finger"/>
    <property type="match status" value="1"/>
</dbReference>
<sequence length="470" mass="53937">MAARFENVPVVEVSADNFAVLWPFMIRAINKSSFVALDTEMSGIGERKNLMTQFVEDRYKYMCEVAQSRAILSLGISCFKLKKRKMRNDTDCKESDTKLNIRIKTFNIVVLCTENFVVEPVSLTFLVGHGFDFNKQYAKGVPYSRGDDKVISGTPQYSVRNLFNQLILANKPVVVHNGFLDLVFLYQNFYCKLPDKLQVFTADLTEMFPAGVFDTKFVSEYSVREPASFLLYVFKKCQRTNIQHENQGRKHVCLKFREEVSLSCFTEHIYCGARDENEAVDTDVIVCEKFAAYGFCPREKSCQFSHDVDDVLDREWKVKETKRLKRKRKRHNSGNNEHDVTKTRGTENSPPTDTSEEVCARDKQDTHMTYPRDAHVSQSNGVKTRDCGHRAGFDAFMTGYCMATYLLQLGKESVDNELTLSSLVDVSNKLSLPRKDVPLQITRSHFIRPSTTHTEKLKRLKNQLQSPEQS</sequence>
<dbReference type="SMART" id="SM00356">
    <property type="entry name" value="ZnF_C3H1"/>
    <property type="match status" value="1"/>
</dbReference>
<dbReference type="GO" id="GO:0015030">
    <property type="term" value="C:Cajal body"/>
    <property type="evidence" value="ECO:0007669"/>
    <property type="project" value="TreeGrafter"/>
</dbReference>
<evidence type="ECO:0000259" key="15">
    <source>
        <dbReference type="PROSITE" id="PS50103"/>
    </source>
</evidence>
<keyword evidence="6 13" id="KW-0863">Zinc-finger</keyword>
<feature type="domain" description="C3H1-type" evidence="15">
    <location>
        <begin position="281"/>
        <end position="309"/>
    </location>
</feature>
<evidence type="ECO:0000256" key="2">
    <source>
        <dbReference type="ARBA" id="ARBA00004604"/>
    </source>
</evidence>
<evidence type="ECO:0000256" key="9">
    <source>
        <dbReference type="ARBA" id="ARBA00023242"/>
    </source>
</evidence>
<dbReference type="InterPro" id="IPR000571">
    <property type="entry name" value="Znf_CCCH"/>
</dbReference>
<dbReference type="InterPro" id="IPR006941">
    <property type="entry name" value="RNase_CAF1"/>
</dbReference>
<evidence type="ECO:0000256" key="14">
    <source>
        <dbReference type="SAM" id="MobiDB-lite"/>
    </source>
</evidence>
<keyword evidence="8" id="KW-0007">Acetylation</keyword>
<comment type="subcellular location">
    <subcellularLocation>
        <location evidence="1">Nucleus speckle</location>
    </subcellularLocation>
    <subcellularLocation>
        <location evidence="2">Nucleus</location>
        <location evidence="2">Nucleolus</location>
    </subcellularLocation>
</comment>
<comment type="subunit">
    <text evidence="11">Interacts with U1, U2, U4, U5 and U6 snRNAs.</text>
</comment>
<dbReference type="EMBL" id="LSMT01000174">
    <property type="protein sequence ID" value="PFX24506.1"/>
    <property type="molecule type" value="Genomic_DNA"/>
</dbReference>
<keyword evidence="7 13" id="KW-0862">Zinc</keyword>
<dbReference type="OrthoDB" id="414075at2759"/>
<evidence type="ECO:0000256" key="3">
    <source>
        <dbReference type="ARBA" id="ARBA00008372"/>
    </source>
</evidence>
<evidence type="ECO:0000256" key="13">
    <source>
        <dbReference type="PROSITE-ProRule" id="PRU00723"/>
    </source>
</evidence>
<evidence type="ECO:0000256" key="1">
    <source>
        <dbReference type="ARBA" id="ARBA00004324"/>
    </source>
</evidence>
<dbReference type="InterPro" id="IPR012337">
    <property type="entry name" value="RNaseH-like_sf"/>
</dbReference>
<evidence type="ECO:0000313" key="16">
    <source>
        <dbReference type="EMBL" id="PFX24506.1"/>
    </source>
</evidence>
<dbReference type="PROSITE" id="PS50103">
    <property type="entry name" value="ZF_C3H1"/>
    <property type="match status" value="1"/>
</dbReference>
<keyword evidence="17" id="KW-1185">Reference proteome</keyword>
<evidence type="ECO:0000256" key="5">
    <source>
        <dbReference type="ARBA" id="ARBA00022723"/>
    </source>
</evidence>
<dbReference type="GO" id="GO:0008270">
    <property type="term" value="F:zinc ion binding"/>
    <property type="evidence" value="ECO:0007669"/>
    <property type="project" value="UniProtKB-KW"/>
</dbReference>
<dbReference type="SUPFAM" id="SSF53098">
    <property type="entry name" value="Ribonuclease H-like"/>
    <property type="match status" value="1"/>
</dbReference>
<dbReference type="FunFam" id="3.30.420.10:FF:000039">
    <property type="entry name" value="Target of EGR1 protein 1"/>
    <property type="match status" value="1"/>
</dbReference>
<evidence type="ECO:0000313" key="17">
    <source>
        <dbReference type="Proteomes" id="UP000225706"/>
    </source>
</evidence>
<comment type="function">
    <text evidence="10">Inhibits cell growth rate and cell cycle. Induces CDKN1A expression as well as TGF-beta expression. Mediates the inhibitory growth effect of EGR1. Involved in the maturation of snRNAs and snRNA 3'-tail processing.</text>
</comment>
<dbReference type="GO" id="GO:0005730">
    <property type="term" value="C:nucleolus"/>
    <property type="evidence" value="ECO:0007669"/>
    <property type="project" value="UniProtKB-SubCell"/>
</dbReference>
<comment type="caution">
    <text evidence="16">The sequence shown here is derived from an EMBL/GenBank/DDBJ whole genome shotgun (WGS) entry which is preliminary data.</text>
</comment>
<dbReference type="GO" id="GO:0000175">
    <property type="term" value="F:3'-5'-RNA exonuclease activity"/>
    <property type="evidence" value="ECO:0007669"/>
    <property type="project" value="TreeGrafter"/>
</dbReference>
<dbReference type="AlphaFoldDB" id="A0A2B4S538"/>
<protein>
    <recommendedName>
        <fullName evidence="12">Target of EGR1 protein 1</fullName>
    </recommendedName>
</protein>
<dbReference type="GO" id="GO:0034472">
    <property type="term" value="P:snRNA 3'-end processing"/>
    <property type="evidence" value="ECO:0007669"/>
    <property type="project" value="TreeGrafter"/>
</dbReference>
<evidence type="ECO:0000256" key="7">
    <source>
        <dbReference type="ARBA" id="ARBA00022833"/>
    </source>
</evidence>
<keyword evidence="5 13" id="KW-0479">Metal-binding</keyword>
<dbReference type="InterPro" id="IPR036855">
    <property type="entry name" value="Znf_CCCH_sf"/>
</dbReference>
<evidence type="ECO:0000256" key="4">
    <source>
        <dbReference type="ARBA" id="ARBA00022553"/>
    </source>
</evidence>
<evidence type="ECO:0000256" key="12">
    <source>
        <dbReference type="ARBA" id="ARBA00071349"/>
    </source>
</evidence>
<gene>
    <name evidence="16" type="primary">Toe1</name>
    <name evidence="16" type="ORF">AWC38_SpisGene10886</name>
</gene>
<comment type="similarity">
    <text evidence="3">Belongs to the CAF1 family.</text>
</comment>
<dbReference type="Pfam" id="PF00642">
    <property type="entry name" value="zf-CCCH"/>
    <property type="match status" value="1"/>
</dbReference>
<feature type="compositionally biased region" description="Basic residues" evidence="14">
    <location>
        <begin position="322"/>
        <end position="332"/>
    </location>
</feature>
<name>A0A2B4S538_STYPI</name>
<feature type="region of interest" description="Disordered" evidence="14">
    <location>
        <begin position="322"/>
        <end position="360"/>
    </location>
</feature>
<feature type="zinc finger region" description="C3H1-type" evidence="13">
    <location>
        <begin position="281"/>
        <end position="309"/>
    </location>
</feature>
<proteinExistence type="inferred from homology"/>
<dbReference type="Pfam" id="PF04857">
    <property type="entry name" value="CAF1"/>
    <property type="match status" value="2"/>
</dbReference>
<dbReference type="GO" id="GO:0017069">
    <property type="term" value="F:snRNA binding"/>
    <property type="evidence" value="ECO:0007669"/>
    <property type="project" value="TreeGrafter"/>
</dbReference>
<evidence type="ECO:0000256" key="11">
    <source>
        <dbReference type="ARBA" id="ARBA00062362"/>
    </source>
</evidence>
<dbReference type="InterPro" id="IPR051181">
    <property type="entry name" value="CAF1_poly(A)_ribonucleases"/>
</dbReference>
<evidence type="ECO:0000256" key="6">
    <source>
        <dbReference type="ARBA" id="ARBA00022771"/>
    </source>
</evidence>
<organism evidence="16 17">
    <name type="scientific">Stylophora pistillata</name>
    <name type="common">Smooth cauliflower coral</name>
    <dbReference type="NCBI Taxonomy" id="50429"/>
    <lineage>
        <taxon>Eukaryota</taxon>
        <taxon>Metazoa</taxon>
        <taxon>Cnidaria</taxon>
        <taxon>Anthozoa</taxon>
        <taxon>Hexacorallia</taxon>
        <taxon>Scleractinia</taxon>
        <taxon>Astrocoeniina</taxon>
        <taxon>Pocilloporidae</taxon>
        <taxon>Stylophora</taxon>
    </lineage>
</organism>
<accession>A0A2B4S538</accession>
<dbReference type="PANTHER" id="PTHR15092">
    <property type="entry name" value="POLY A -SPECIFIC RIBONUCLEASE/TARGET OF EGR1, MEMBER 1"/>
    <property type="match status" value="1"/>
</dbReference>
<dbReference type="STRING" id="50429.A0A2B4S538"/>
<dbReference type="PANTHER" id="PTHR15092:SF37">
    <property type="entry name" value="TARGET OF EGR1 PROTEIN 1"/>
    <property type="match status" value="1"/>
</dbReference>
<dbReference type="GO" id="GO:0016607">
    <property type="term" value="C:nuclear speck"/>
    <property type="evidence" value="ECO:0007669"/>
    <property type="project" value="UniProtKB-SubCell"/>
</dbReference>
<reference evidence="17" key="1">
    <citation type="journal article" date="2017" name="bioRxiv">
        <title>Comparative analysis of the genomes of Stylophora pistillata and Acropora digitifera provides evidence for extensive differences between species of corals.</title>
        <authorList>
            <person name="Voolstra C.R."/>
            <person name="Li Y."/>
            <person name="Liew Y.J."/>
            <person name="Baumgarten S."/>
            <person name="Zoccola D."/>
            <person name="Flot J.-F."/>
            <person name="Tambutte S."/>
            <person name="Allemand D."/>
            <person name="Aranda M."/>
        </authorList>
    </citation>
    <scope>NUCLEOTIDE SEQUENCE [LARGE SCALE GENOMIC DNA]</scope>
</reference>
<evidence type="ECO:0000256" key="10">
    <source>
        <dbReference type="ARBA" id="ARBA00057484"/>
    </source>
</evidence>